<feature type="domain" description="Iron hydrogenase large subunit C-terminal" evidence="3">
    <location>
        <begin position="104"/>
        <end position="396"/>
    </location>
</feature>
<evidence type="ECO:0000256" key="1">
    <source>
        <dbReference type="ARBA" id="ARBA00006596"/>
    </source>
</evidence>
<protein>
    <recommendedName>
        <fullName evidence="3">Iron hydrogenase large subunit C-terminal domain-containing protein</fullName>
    </recommendedName>
</protein>
<proteinExistence type="inferred from homology"/>
<dbReference type="InterPro" id="IPR050340">
    <property type="entry name" value="Cytosolic_Fe-S_CAF"/>
</dbReference>
<sequence length="466" mass="52064">MEDSGFSGVVRLSNVSDFIAPNLDCIIPLETKTVPEKPAENLVNIKKKTEKCKEAEEKTKKSIKISLADCLACNGCITSAETVLIEEQSIGRLWQGVESSDFSVVTVSPQSICSIAVKLGISPENAAIRISNYFLSKGVTHVIDSSFARHFTHSLLFSEFQASTSNSSSNSFLLSSACPGFVCYSEKSTNAQILVPKISRIRSPQAIAGAIVKDYLARKFQIQPHRIFHATIMPCFDKKLEASRKEFLCTSHGEEEVRETDCVISTAELYEELEKFEFSPEIPNLNQSPGFLGDLSRGKIIGENGGSSGGYAENIVRSYLKLNGGELKQQKLNKHMDSIEVLNSEGNSVLRVARVYGFRNIQNLVRKMKISSTSTKSKMYDYVEIMACPGGCSNGGGQIKYSKMDEREEQLAKIDGIYENLERRDDVLDEILRVQREWQMLNENWQKLMFTDYSIIDSNISQTLKW</sequence>
<dbReference type="Proteomes" id="UP001152747">
    <property type="component" value="Unassembled WGS sequence"/>
</dbReference>
<evidence type="ECO:0000256" key="2">
    <source>
        <dbReference type="ARBA" id="ARBA00025700"/>
    </source>
</evidence>
<dbReference type="InterPro" id="IPR004108">
    <property type="entry name" value="Fe_hydrogenase_lsu_C"/>
</dbReference>
<dbReference type="Gene3D" id="3.40.950.10">
    <property type="entry name" value="Fe-only Hydrogenase (Larger Subunit), Chain L, domain 3"/>
    <property type="match status" value="1"/>
</dbReference>
<comment type="similarity">
    <text evidence="1">Belongs to the NARF family.</text>
</comment>
<dbReference type="Gene3D" id="3.40.50.1780">
    <property type="match status" value="1"/>
</dbReference>
<dbReference type="OrthoDB" id="10253113at2759"/>
<dbReference type="PANTHER" id="PTHR11615">
    <property type="entry name" value="NITRATE, FORMATE, IRON DEHYDROGENASE"/>
    <property type="match status" value="1"/>
</dbReference>
<evidence type="ECO:0000259" key="3">
    <source>
        <dbReference type="Pfam" id="PF02906"/>
    </source>
</evidence>
<comment type="function">
    <text evidence="2">Component of the cytosolic iron-sulfur (Fe/S) protein assembly machinery. Required for maturation of extramitochondrial Fe/S proteins.</text>
</comment>
<keyword evidence="5" id="KW-1185">Reference proteome</keyword>
<evidence type="ECO:0000313" key="5">
    <source>
        <dbReference type="Proteomes" id="UP001152747"/>
    </source>
</evidence>
<evidence type="ECO:0000313" key="4">
    <source>
        <dbReference type="EMBL" id="CAI5444210.1"/>
    </source>
</evidence>
<reference evidence="4" key="1">
    <citation type="submission" date="2022-11" db="EMBL/GenBank/DDBJ databases">
        <authorList>
            <person name="Kikuchi T."/>
        </authorList>
    </citation>
    <scope>NUCLEOTIDE SEQUENCE</scope>
    <source>
        <strain evidence="4">PS1010</strain>
    </source>
</reference>
<dbReference type="Pfam" id="PF02906">
    <property type="entry name" value="Fe_hyd_lg_C"/>
    <property type="match status" value="1"/>
</dbReference>
<organism evidence="4 5">
    <name type="scientific">Caenorhabditis angaria</name>
    <dbReference type="NCBI Taxonomy" id="860376"/>
    <lineage>
        <taxon>Eukaryota</taxon>
        <taxon>Metazoa</taxon>
        <taxon>Ecdysozoa</taxon>
        <taxon>Nematoda</taxon>
        <taxon>Chromadorea</taxon>
        <taxon>Rhabditida</taxon>
        <taxon>Rhabditina</taxon>
        <taxon>Rhabditomorpha</taxon>
        <taxon>Rhabditoidea</taxon>
        <taxon>Rhabditidae</taxon>
        <taxon>Peloderinae</taxon>
        <taxon>Caenorhabditis</taxon>
    </lineage>
</organism>
<comment type="caution">
    <text evidence="4">The sequence shown here is derived from an EMBL/GenBank/DDBJ whole genome shotgun (WGS) entry which is preliminary data.</text>
</comment>
<gene>
    <name evidence="4" type="ORF">CAMP_LOCUS6847</name>
</gene>
<dbReference type="EMBL" id="CANHGI010000003">
    <property type="protein sequence ID" value="CAI5444210.1"/>
    <property type="molecule type" value="Genomic_DNA"/>
</dbReference>
<dbReference type="InterPro" id="IPR009016">
    <property type="entry name" value="Fe_hydrogenase"/>
</dbReference>
<name>A0A9P1IGI5_9PELO</name>
<accession>A0A9P1IGI5</accession>
<dbReference type="SUPFAM" id="SSF53920">
    <property type="entry name" value="Fe-only hydrogenase"/>
    <property type="match status" value="1"/>
</dbReference>
<dbReference type="AlphaFoldDB" id="A0A9P1IGI5"/>